<evidence type="ECO:0000256" key="8">
    <source>
        <dbReference type="ARBA" id="ARBA00023242"/>
    </source>
</evidence>
<dbReference type="Gene3D" id="3.30.420.110">
    <property type="entry name" value="MutS, connector domain"/>
    <property type="match status" value="1"/>
</dbReference>
<dbReference type="Pfam" id="PF05190">
    <property type="entry name" value="MutS_IV"/>
    <property type="match status" value="1"/>
</dbReference>
<dbReference type="GO" id="GO:0006312">
    <property type="term" value="P:mitotic recombination"/>
    <property type="evidence" value="ECO:0007669"/>
    <property type="project" value="TreeGrafter"/>
</dbReference>
<proteinExistence type="inferred from homology"/>
<keyword evidence="7 9" id="KW-0234">DNA repair</keyword>
<dbReference type="SUPFAM" id="SSF55271">
    <property type="entry name" value="DNA repair protein MutS, domain I"/>
    <property type="match status" value="1"/>
</dbReference>
<dbReference type="Pfam" id="PF05188">
    <property type="entry name" value="MutS_II"/>
    <property type="match status" value="1"/>
</dbReference>
<dbReference type="Gene3D" id="3.40.1170.10">
    <property type="entry name" value="DNA repair protein MutS, domain I"/>
    <property type="match status" value="1"/>
</dbReference>
<keyword evidence="5" id="KW-0067">ATP-binding</keyword>
<comment type="function">
    <text evidence="9">Component of the post-replicative DNA mismatch repair system (MMR).</text>
</comment>
<dbReference type="Gene3D" id="1.10.1420.10">
    <property type="match status" value="2"/>
</dbReference>
<dbReference type="PANTHER" id="PTHR11361">
    <property type="entry name" value="DNA MISMATCH REPAIR PROTEIN MUTS FAMILY MEMBER"/>
    <property type="match status" value="1"/>
</dbReference>
<dbReference type="PROSITE" id="PS00486">
    <property type="entry name" value="DNA_MISMATCH_REPAIR_2"/>
    <property type="match status" value="1"/>
</dbReference>
<keyword evidence="3 9" id="KW-0547">Nucleotide-binding</keyword>
<dbReference type="Pfam" id="PF00488">
    <property type="entry name" value="MutS_V"/>
    <property type="match status" value="1"/>
</dbReference>
<reference evidence="11" key="1">
    <citation type="submission" date="2014-12" db="EMBL/GenBank/DDBJ databases">
        <title>Insight into the proteome of Arion vulgaris.</title>
        <authorList>
            <person name="Aradska J."/>
            <person name="Bulat T."/>
            <person name="Smidak R."/>
            <person name="Sarate P."/>
            <person name="Gangsoo J."/>
            <person name="Sialana F."/>
            <person name="Bilban M."/>
            <person name="Lubec G."/>
        </authorList>
    </citation>
    <scope>NUCLEOTIDE SEQUENCE</scope>
    <source>
        <tissue evidence="11">Skin</tissue>
    </source>
</reference>
<dbReference type="InterPro" id="IPR027417">
    <property type="entry name" value="P-loop_NTPase"/>
</dbReference>
<dbReference type="SMART" id="SM00534">
    <property type="entry name" value="MUTSac"/>
    <property type="match status" value="1"/>
</dbReference>
<accession>A0A0B7BMB9</accession>
<protein>
    <recommendedName>
        <fullName evidence="10">DNA mismatch repair proteins mutS family domain-containing protein</fullName>
    </recommendedName>
</protein>
<dbReference type="GO" id="GO:0005524">
    <property type="term" value="F:ATP binding"/>
    <property type="evidence" value="ECO:0007669"/>
    <property type="project" value="UniProtKB-KW"/>
</dbReference>
<dbReference type="SMART" id="SM00533">
    <property type="entry name" value="MUTSd"/>
    <property type="match status" value="1"/>
</dbReference>
<dbReference type="InterPro" id="IPR036187">
    <property type="entry name" value="DNA_mismatch_repair_MutS_sf"/>
</dbReference>
<dbReference type="EMBL" id="HACG01047564">
    <property type="protein sequence ID" value="CEK94429.1"/>
    <property type="molecule type" value="Transcribed_RNA"/>
</dbReference>
<dbReference type="FunFam" id="1.10.1420.10:FF:000004">
    <property type="entry name" value="DNA mismatch repair protein Msh3"/>
    <property type="match status" value="1"/>
</dbReference>
<dbReference type="InterPro" id="IPR007696">
    <property type="entry name" value="DNA_mismatch_repair_MutS_core"/>
</dbReference>
<dbReference type="GO" id="GO:0140664">
    <property type="term" value="F:ATP-dependent DNA damage sensor activity"/>
    <property type="evidence" value="ECO:0007669"/>
    <property type="project" value="InterPro"/>
</dbReference>
<dbReference type="GO" id="GO:0030983">
    <property type="term" value="F:mismatched DNA binding"/>
    <property type="evidence" value="ECO:0007669"/>
    <property type="project" value="InterPro"/>
</dbReference>
<comment type="subcellular location">
    <subcellularLocation>
        <location evidence="1">Nucleus</location>
    </subcellularLocation>
</comment>
<dbReference type="Gene3D" id="3.40.50.300">
    <property type="entry name" value="P-loop containing nucleotide triphosphate hydrolases"/>
    <property type="match status" value="1"/>
</dbReference>
<dbReference type="InterPro" id="IPR036678">
    <property type="entry name" value="MutS_con_dom_sf"/>
</dbReference>
<dbReference type="GO" id="GO:0006298">
    <property type="term" value="P:mismatch repair"/>
    <property type="evidence" value="ECO:0007669"/>
    <property type="project" value="InterPro"/>
</dbReference>
<evidence type="ECO:0000256" key="5">
    <source>
        <dbReference type="ARBA" id="ARBA00022840"/>
    </source>
</evidence>
<keyword evidence="8" id="KW-0539">Nucleus</keyword>
<dbReference type="PIRSF" id="PIRSF037677">
    <property type="entry name" value="DNA_mis_repair_Msh6"/>
    <property type="match status" value="1"/>
</dbReference>
<dbReference type="AlphaFoldDB" id="A0A0B7BMB9"/>
<evidence type="ECO:0000256" key="6">
    <source>
        <dbReference type="ARBA" id="ARBA00023125"/>
    </source>
</evidence>
<evidence type="ECO:0000313" key="11">
    <source>
        <dbReference type="EMBL" id="CEK94429.1"/>
    </source>
</evidence>
<dbReference type="InterPro" id="IPR045076">
    <property type="entry name" value="MutS"/>
</dbReference>
<dbReference type="InterPro" id="IPR007860">
    <property type="entry name" value="DNA_mmatch_repair_MutS_con_dom"/>
</dbReference>
<dbReference type="InterPro" id="IPR000432">
    <property type="entry name" value="DNA_mismatch_repair_MutS_C"/>
</dbReference>
<evidence type="ECO:0000256" key="9">
    <source>
        <dbReference type="RuleBase" id="RU003756"/>
    </source>
</evidence>
<name>A0A0B7BMB9_9EUPU</name>
<dbReference type="SUPFAM" id="SSF52540">
    <property type="entry name" value="P-loop containing nucleoside triphosphate hydrolases"/>
    <property type="match status" value="1"/>
</dbReference>
<evidence type="ECO:0000256" key="4">
    <source>
        <dbReference type="ARBA" id="ARBA00022763"/>
    </source>
</evidence>
<dbReference type="InterPro" id="IPR016151">
    <property type="entry name" value="DNA_mismatch_repair_MutS_N"/>
</dbReference>
<evidence type="ECO:0000256" key="1">
    <source>
        <dbReference type="ARBA" id="ARBA00004123"/>
    </source>
</evidence>
<dbReference type="FunFam" id="3.40.50.300:FF:000870">
    <property type="entry name" value="MutS protein homolog 4"/>
    <property type="match status" value="1"/>
</dbReference>
<dbReference type="NCBIfam" id="NF003810">
    <property type="entry name" value="PRK05399.1"/>
    <property type="match status" value="1"/>
</dbReference>
<dbReference type="SUPFAM" id="SSF53150">
    <property type="entry name" value="DNA repair protein MutS, domain II"/>
    <property type="match status" value="1"/>
</dbReference>
<gene>
    <name evidence="11" type="primary">ORF200809</name>
</gene>
<keyword evidence="4 9" id="KW-0227">DNA damage</keyword>
<sequence>MTASIPVHRLFVHVRRIVAAGYKVGIVKQTETLHLKAAGNNKSGPFNRQLSALYTKSTLIGEDVDPLYDSETNCETSWQSNHYLLCVCGQQEIESSASCQLGLVCVDPSTGEILYDEFTNSTAYSELETRIAHLQPVEILIPSDTSQHLMAIFQGIAALRKTDDDKIRLEIIDSDVFVPTNAVTTLTQFYSNDQSKLKDVLNLPKLVINCLAALSIYLKSFHLERVLTFTSNFCRFSQRSTHMYINKKSLLSLEIVSNSCDATEKGSLYWVLNHTCTKFGARLLRKWLAQPLLVVGEIQARLDAVQELMNGNLDGLKSMRQIMSKLPDLERGLCSIFHRKCSLTEFCIVTSALEKLRKEICCIFVPTTSSLLQTLLTGIPEYLESITWFCSQINEAAARENDKCNIFVDMSKFPVISDRQTEIRKVEILIQSHLEEIQLILKQPVLKYVTVMQTEFLIEVKNSQFEAVPSSWTLISSTKTVSRFHTPYLVKHYRKLNELREQLLLDVNVSWQEFLDQFSTQFTRYQRAVTALATLDCLMSLAKIANHGSFCRPKVDDDSAHINIQQGRHPIINALNYGQEQFVPNNTNLNANNQRVMVITGPNMGGKSSYIRQVALISIMAQIGSFVPAQSASLGVIDAIYTRMGASDEIFQGRSTFMVELQETEEILTQATDKSLVVLDELGRGTSTYDGVAIAHATLEHFIQRCQCLVLFVTHFPLMSEFHQIYTSQVRNFHMAFLVNEDRGDMSRLEPVTFLYHLSEGAAKESYGLNVARLAEISASILNTASKKSCELEKRITERVWRHHVFASLYRATNEDVNEVLRMCKQSSQVSHI</sequence>
<dbReference type="InterPro" id="IPR007861">
    <property type="entry name" value="DNA_mismatch_repair_MutS_clamp"/>
</dbReference>
<comment type="similarity">
    <text evidence="2">Belongs to the DNA mismatch repair MutS family. MSH3 subfamily.</text>
</comment>
<organism evidence="11">
    <name type="scientific">Arion vulgaris</name>
    <dbReference type="NCBI Taxonomy" id="1028688"/>
    <lineage>
        <taxon>Eukaryota</taxon>
        <taxon>Metazoa</taxon>
        <taxon>Spiralia</taxon>
        <taxon>Lophotrochozoa</taxon>
        <taxon>Mollusca</taxon>
        <taxon>Gastropoda</taxon>
        <taxon>Heterobranchia</taxon>
        <taxon>Euthyneura</taxon>
        <taxon>Panpulmonata</taxon>
        <taxon>Eupulmonata</taxon>
        <taxon>Stylommatophora</taxon>
        <taxon>Helicina</taxon>
        <taxon>Arionoidea</taxon>
        <taxon>Arionidae</taxon>
        <taxon>Arion</taxon>
    </lineage>
</organism>
<dbReference type="GO" id="GO:0005634">
    <property type="term" value="C:nucleus"/>
    <property type="evidence" value="ECO:0007669"/>
    <property type="project" value="UniProtKB-SubCell"/>
</dbReference>
<dbReference type="SUPFAM" id="SSF48334">
    <property type="entry name" value="DNA repair protein MutS, domain III"/>
    <property type="match status" value="1"/>
</dbReference>
<dbReference type="Pfam" id="PF01624">
    <property type="entry name" value="MutS_I"/>
    <property type="match status" value="1"/>
</dbReference>
<feature type="domain" description="DNA mismatch repair proteins mutS family" evidence="10">
    <location>
        <begin position="675"/>
        <end position="691"/>
    </location>
</feature>
<keyword evidence="6 9" id="KW-0238">DNA-binding</keyword>
<dbReference type="Pfam" id="PF05192">
    <property type="entry name" value="MutS_III"/>
    <property type="match status" value="1"/>
</dbReference>
<evidence type="ECO:0000256" key="3">
    <source>
        <dbReference type="ARBA" id="ARBA00022741"/>
    </source>
</evidence>
<evidence type="ECO:0000256" key="7">
    <source>
        <dbReference type="ARBA" id="ARBA00023204"/>
    </source>
</evidence>
<dbReference type="InterPro" id="IPR007695">
    <property type="entry name" value="DNA_mismatch_repair_MutS-lik_N"/>
</dbReference>
<evidence type="ECO:0000256" key="2">
    <source>
        <dbReference type="ARBA" id="ARBA00007094"/>
    </source>
</evidence>
<evidence type="ECO:0000259" key="10">
    <source>
        <dbReference type="PROSITE" id="PS00486"/>
    </source>
</evidence>
<dbReference type="PANTHER" id="PTHR11361:SF122">
    <property type="entry name" value="DNA MISMATCH REPAIR PROTEIN MSH3"/>
    <property type="match status" value="1"/>
</dbReference>
<dbReference type="InterPro" id="IPR017261">
    <property type="entry name" value="DNA_mismatch_repair_MutS/MSH"/>
</dbReference>